<keyword evidence="4" id="KW-1185">Reference proteome</keyword>
<evidence type="ECO:0000313" key="3">
    <source>
        <dbReference type="EMBL" id="KAG7285740.1"/>
    </source>
</evidence>
<evidence type="ECO:0008006" key="5">
    <source>
        <dbReference type="Google" id="ProtNLM"/>
    </source>
</evidence>
<dbReference type="Pfam" id="PF00797">
    <property type="entry name" value="Acetyltransf_2"/>
    <property type="match status" value="1"/>
</dbReference>
<dbReference type="InterPro" id="IPR053710">
    <property type="entry name" value="Arylamine_NAT_domain_sf"/>
</dbReference>
<organism evidence="3 4">
    <name type="scientific">Staphylotrichum longicolle</name>
    <dbReference type="NCBI Taxonomy" id="669026"/>
    <lineage>
        <taxon>Eukaryota</taxon>
        <taxon>Fungi</taxon>
        <taxon>Dikarya</taxon>
        <taxon>Ascomycota</taxon>
        <taxon>Pezizomycotina</taxon>
        <taxon>Sordariomycetes</taxon>
        <taxon>Sordariomycetidae</taxon>
        <taxon>Sordariales</taxon>
        <taxon>Chaetomiaceae</taxon>
        <taxon>Staphylotrichum</taxon>
    </lineage>
</organism>
<name>A0AAD4ER72_9PEZI</name>
<evidence type="ECO:0000256" key="2">
    <source>
        <dbReference type="RuleBase" id="RU003452"/>
    </source>
</evidence>
<gene>
    <name evidence="3" type="ORF">NEMBOFW57_008034</name>
</gene>
<dbReference type="InterPro" id="IPR001447">
    <property type="entry name" value="Arylamine_N-AcTrfase"/>
</dbReference>
<dbReference type="SUPFAM" id="SSF54001">
    <property type="entry name" value="Cysteine proteinases"/>
    <property type="match status" value="1"/>
</dbReference>
<dbReference type="PRINTS" id="PR01543">
    <property type="entry name" value="ANATRNSFRASE"/>
</dbReference>
<dbReference type="EMBL" id="JAHCVI010000004">
    <property type="protein sequence ID" value="KAG7285740.1"/>
    <property type="molecule type" value="Genomic_DNA"/>
</dbReference>
<dbReference type="PANTHER" id="PTHR11786:SF0">
    <property type="entry name" value="ARYLAMINE N-ACETYLTRANSFERASE 4-RELATED"/>
    <property type="match status" value="1"/>
</dbReference>
<dbReference type="AlphaFoldDB" id="A0AAD4ER72"/>
<sequence>MATYTEEQIARYLEHIGYREDVRQQVASDPLGCLTALQKHHMARVPFESLSLHYSSHRLLSLHPEALFAKVVYRGRGGYCMEVNTFFAAVLRSLGFTLISTGGRVKKPHGYTGWDHMVNLVAIDGKRYLVDVGFGSFGPTHPLPLEDGHEFVGVAPTRGRLQYRNLEQHTDPNQRVWLYSVQDVDKAPWRDMYHFGEMEFMPGDFEVMNLTTMSAPRSFFVQSVMCMWTLYDEKKETPTGLLILHRGYVKRRIGAESEFIEKFEDEEQRVKALEKYFGIVLTPEERNGIRGLAKIQVTPLASLHVDRHHIPSHARLPNSPATGGGGIGKPLLIYRAAFPSLGTTTTTTTAVAAADANAIERHLKRVGVVAPQWRYGMYATTHFHSTTHEVLCVSAGGARLLFGGRGTPGRWR</sequence>
<evidence type="ECO:0000256" key="1">
    <source>
        <dbReference type="ARBA" id="ARBA00006547"/>
    </source>
</evidence>
<dbReference type="PANTHER" id="PTHR11786">
    <property type="entry name" value="N-HYDROXYARYLAMINE O-ACETYLTRANSFERASE"/>
    <property type="match status" value="1"/>
</dbReference>
<dbReference type="InterPro" id="IPR038765">
    <property type="entry name" value="Papain-like_cys_pep_sf"/>
</dbReference>
<evidence type="ECO:0000313" key="4">
    <source>
        <dbReference type="Proteomes" id="UP001197093"/>
    </source>
</evidence>
<comment type="caution">
    <text evidence="3">The sequence shown here is derived from an EMBL/GenBank/DDBJ whole genome shotgun (WGS) entry which is preliminary data.</text>
</comment>
<dbReference type="GO" id="GO:0016407">
    <property type="term" value="F:acetyltransferase activity"/>
    <property type="evidence" value="ECO:0007669"/>
    <property type="project" value="InterPro"/>
</dbReference>
<protein>
    <recommendedName>
        <fullName evidence="5">Arylamine N-acetyltransferase</fullName>
    </recommendedName>
</protein>
<dbReference type="Gene3D" id="3.30.2140.20">
    <property type="match status" value="1"/>
</dbReference>
<dbReference type="Proteomes" id="UP001197093">
    <property type="component" value="Unassembled WGS sequence"/>
</dbReference>
<comment type="similarity">
    <text evidence="1 2">Belongs to the arylamine N-acetyltransferase family.</text>
</comment>
<keyword evidence="2" id="KW-0012">Acyltransferase</keyword>
<proteinExistence type="inferred from homology"/>
<keyword evidence="2" id="KW-0808">Transferase</keyword>
<reference evidence="3" key="1">
    <citation type="submission" date="2023-02" db="EMBL/GenBank/DDBJ databases">
        <authorList>
            <person name="Palmer J.M."/>
        </authorList>
    </citation>
    <scope>NUCLEOTIDE SEQUENCE</scope>
    <source>
        <strain evidence="3">FW57</strain>
    </source>
</reference>
<accession>A0AAD4ER72</accession>